<reference evidence="1" key="1">
    <citation type="submission" date="2021-01" db="EMBL/GenBank/DDBJ databases">
        <title>Description of Breznakiella homolactica.</title>
        <authorList>
            <person name="Song Y."/>
            <person name="Brune A."/>
        </authorList>
    </citation>
    <scope>NUCLEOTIDE SEQUENCE</scope>
    <source>
        <strain evidence="1">RmG30</strain>
    </source>
</reference>
<dbReference type="RefSeq" id="WP_215627746.1">
    <property type="nucleotide sequence ID" value="NZ_CP067089.2"/>
</dbReference>
<dbReference type="AlphaFoldDB" id="A0A7T8BBD3"/>
<organism evidence="1 2">
    <name type="scientific">Breznakiella homolactica</name>
    <dbReference type="NCBI Taxonomy" id="2798577"/>
    <lineage>
        <taxon>Bacteria</taxon>
        <taxon>Pseudomonadati</taxon>
        <taxon>Spirochaetota</taxon>
        <taxon>Spirochaetia</taxon>
        <taxon>Spirochaetales</taxon>
        <taxon>Breznakiellaceae</taxon>
        <taxon>Breznakiella</taxon>
    </lineage>
</organism>
<proteinExistence type="predicted"/>
<dbReference type="KEGG" id="bhc:JFL75_05870"/>
<evidence type="ECO:0000313" key="2">
    <source>
        <dbReference type="Proteomes" id="UP000595917"/>
    </source>
</evidence>
<dbReference type="CDD" id="cd00636">
    <property type="entry name" value="TroA-like"/>
    <property type="match status" value="1"/>
</dbReference>
<keyword evidence="2" id="KW-1185">Reference proteome</keyword>
<sequence length="249" mass="27307">MKKSAIALTGIVLSLWAGVFQLEAQDSPRVVASTSWTAAIARAGGARNIITIAPPELKHPPEYDIKPSDLENARSADLLVYSGYEKFAQRLGETVGNARILEVYTDNLPSVLKQEAKKVAVVLGTETEYAAWEASFDRMTAEMKDRLSAAYPDKRAVVHRFLATQAEWLGFEVVGTFGPGESSPQALLNLVRLKPAVIIDNWHNVSGKALAESLPASYVELINFPGKDGTRTIEDVFAYNQRQFLEAAR</sequence>
<dbReference type="SUPFAM" id="SSF53807">
    <property type="entry name" value="Helical backbone' metal receptor"/>
    <property type="match status" value="1"/>
</dbReference>
<protein>
    <submittedName>
        <fullName evidence="1">ABC transporter substrate-binding protein</fullName>
    </submittedName>
</protein>
<accession>A0A7T8BBD3</accession>
<evidence type="ECO:0000313" key="1">
    <source>
        <dbReference type="EMBL" id="QQO10442.1"/>
    </source>
</evidence>
<name>A0A7T8BBD3_9SPIR</name>
<gene>
    <name evidence="1" type="ORF">JFL75_05870</name>
</gene>
<dbReference type="Gene3D" id="3.40.50.1980">
    <property type="entry name" value="Nitrogenase molybdenum iron protein domain"/>
    <property type="match status" value="2"/>
</dbReference>
<dbReference type="Proteomes" id="UP000595917">
    <property type="component" value="Chromosome"/>
</dbReference>
<dbReference type="EMBL" id="CP067089">
    <property type="protein sequence ID" value="QQO10442.1"/>
    <property type="molecule type" value="Genomic_DNA"/>
</dbReference>